<keyword evidence="1" id="KW-0732">Signal</keyword>
<protein>
    <submittedName>
        <fullName evidence="3">Transporter substrate-binding domain-containing protein</fullName>
    </submittedName>
</protein>
<dbReference type="EMBL" id="WIJK01000011">
    <property type="protein sequence ID" value="MQQ52340.1"/>
    <property type="molecule type" value="Genomic_DNA"/>
</dbReference>
<gene>
    <name evidence="3" type="ORF">GEZ89_05090</name>
</gene>
<dbReference type="PROSITE" id="PS51257">
    <property type="entry name" value="PROKAR_LIPOPROTEIN"/>
    <property type="match status" value="1"/>
</dbReference>
<accession>A0A7X1RLB4</accession>
<dbReference type="CDD" id="cd13710">
    <property type="entry name" value="PBP2_TcyK"/>
    <property type="match status" value="1"/>
</dbReference>
<comment type="caution">
    <text evidence="3">The sequence shown here is derived from an EMBL/GenBank/DDBJ whole genome shotgun (WGS) entry which is preliminary data.</text>
</comment>
<dbReference type="AlphaFoldDB" id="A0A7X1RLB4"/>
<evidence type="ECO:0000313" key="3">
    <source>
        <dbReference type="EMBL" id="MQQ52340.1"/>
    </source>
</evidence>
<dbReference type="SMART" id="SM00062">
    <property type="entry name" value="PBPb"/>
    <property type="match status" value="1"/>
</dbReference>
<name>A0A7X1RLB4_STRMT</name>
<dbReference type="InterPro" id="IPR001638">
    <property type="entry name" value="Solute-binding_3/MltF_N"/>
</dbReference>
<organism evidence="3 4">
    <name type="scientific">Streptococcus mitis</name>
    <dbReference type="NCBI Taxonomy" id="28037"/>
    <lineage>
        <taxon>Bacteria</taxon>
        <taxon>Bacillati</taxon>
        <taxon>Bacillota</taxon>
        <taxon>Bacilli</taxon>
        <taxon>Lactobacillales</taxon>
        <taxon>Streptococcaceae</taxon>
        <taxon>Streptococcus</taxon>
        <taxon>Streptococcus mitis group</taxon>
    </lineage>
</organism>
<sequence length="277" mass="30832">MPLSKGDSYEKLFLLLAISPLLVACGQSKQESASTSTTSPKTIVVATAGDIPPFDFEKDGNLTGHDVEVFKAVDEKLDQYKIEFQKTAWESIFPGVDAGRYQAAANNLSYTKERADKYLYSLPIAKNPLVLVSRKDKALTSLQDIAGKTTQDDTGTSTAKVVTDWNQNHSDTPATIQYSGEDVAKRLTDLANGEFDFLIFDKISVQKIIQDRGLDLNLVDLESNDNPNNYIIFSSDQKEFKEQFDKVLKELYQDGTLEKLSKTYLGSSYLPDQSQLQ</sequence>
<evidence type="ECO:0000313" key="4">
    <source>
        <dbReference type="Proteomes" id="UP000467560"/>
    </source>
</evidence>
<dbReference type="Pfam" id="PF00497">
    <property type="entry name" value="SBP_bac_3"/>
    <property type="match status" value="1"/>
</dbReference>
<reference evidence="3 4" key="1">
    <citation type="submission" date="2019-10" db="EMBL/GenBank/DDBJ databases">
        <title>Streptococcus mitis of the oral and urogenital tracts.</title>
        <authorList>
            <person name="Price T."/>
            <person name="Mores C.R."/>
            <person name="Putonti C."/>
            <person name="Wolfe A.J."/>
        </authorList>
    </citation>
    <scope>NUCLEOTIDE SEQUENCE [LARGE SCALE GENOMIC DNA]</scope>
    <source>
        <strain evidence="3 4">SM16</strain>
    </source>
</reference>
<feature type="domain" description="Solute-binding protein family 3/N-terminal" evidence="2">
    <location>
        <begin position="42"/>
        <end position="268"/>
    </location>
</feature>
<dbReference type="SUPFAM" id="SSF53850">
    <property type="entry name" value="Periplasmic binding protein-like II"/>
    <property type="match status" value="1"/>
</dbReference>
<dbReference type="Gene3D" id="3.40.190.10">
    <property type="entry name" value="Periplasmic binding protein-like II"/>
    <property type="match status" value="2"/>
</dbReference>
<proteinExistence type="predicted"/>
<dbReference type="PANTHER" id="PTHR35936">
    <property type="entry name" value="MEMBRANE-BOUND LYTIC MUREIN TRANSGLYCOSYLASE F"/>
    <property type="match status" value="1"/>
</dbReference>
<dbReference type="Proteomes" id="UP000467560">
    <property type="component" value="Unassembled WGS sequence"/>
</dbReference>
<dbReference type="PANTHER" id="PTHR35936:SF19">
    <property type="entry name" value="AMINO-ACID-BINDING PROTEIN YXEM-RELATED"/>
    <property type="match status" value="1"/>
</dbReference>
<evidence type="ECO:0000259" key="2">
    <source>
        <dbReference type="SMART" id="SM00062"/>
    </source>
</evidence>
<dbReference type="RefSeq" id="WP_322741488.1">
    <property type="nucleotide sequence ID" value="NZ_WIJK01000011.1"/>
</dbReference>
<evidence type="ECO:0000256" key="1">
    <source>
        <dbReference type="ARBA" id="ARBA00022729"/>
    </source>
</evidence>